<comment type="cofactor">
    <cofactor evidence="10">
        <name>Mg(2+)</name>
        <dbReference type="ChEBI" id="CHEBI:18420"/>
    </cofactor>
    <text evidence="10">Binds a second Mg(2+) ion via substrate during catalysis.</text>
</comment>
<dbReference type="PIRSF" id="PIRSF001400">
    <property type="entry name" value="Enolase"/>
    <property type="match status" value="1"/>
</dbReference>
<feature type="domain" description="Enolase N-terminal" evidence="12">
    <location>
        <begin position="4"/>
        <end position="134"/>
    </location>
</feature>
<dbReference type="Pfam" id="PF00113">
    <property type="entry name" value="Enolase_C"/>
    <property type="match status" value="1"/>
</dbReference>
<feature type="binding site" evidence="10">
    <location>
        <position position="367"/>
    </location>
    <ligand>
        <name>(2R)-2-phosphoglycerate</name>
        <dbReference type="ChEBI" id="CHEBI:58289"/>
    </ligand>
</feature>
<dbReference type="InterPro" id="IPR000941">
    <property type="entry name" value="Enolase"/>
</dbReference>
<dbReference type="Gene3D" id="3.30.390.10">
    <property type="entry name" value="Enolase-like, N-terminal domain"/>
    <property type="match status" value="1"/>
</dbReference>
<dbReference type="SFLD" id="SFLDS00001">
    <property type="entry name" value="Enolase"/>
    <property type="match status" value="1"/>
</dbReference>
<comment type="pathway">
    <text evidence="1 10">Carbohydrate degradation; glycolysis; pyruvate from D-glyceraldehyde 3-phosphate: step 4/5.</text>
</comment>
<feature type="binding site" evidence="10">
    <location>
        <position position="388"/>
    </location>
    <ligand>
        <name>(2R)-2-phosphoglycerate</name>
        <dbReference type="ChEBI" id="CHEBI:58289"/>
    </ligand>
</feature>
<dbReference type="HAMAP" id="MF_00318">
    <property type="entry name" value="Enolase"/>
    <property type="match status" value="1"/>
</dbReference>
<feature type="binding site" evidence="10">
    <location>
        <position position="242"/>
    </location>
    <ligand>
        <name>Mg(2+)</name>
        <dbReference type="ChEBI" id="CHEBI:18420"/>
    </ligand>
</feature>
<proteinExistence type="inferred from homology"/>
<organism evidence="13 14">
    <name type="scientific">Phaeobacter piscinae</name>
    <dbReference type="NCBI Taxonomy" id="1580596"/>
    <lineage>
        <taxon>Bacteria</taxon>
        <taxon>Pseudomonadati</taxon>
        <taxon>Pseudomonadota</taxon>
        <taxon>Alphaproteobacteria</taxon>
        <taxon>Rhodobacterales</taxon>
        <taxon>Roseobacteraceae</taxon>
        <taxon>Phaeobacter</taxon>
    </lineage>
</organism>
<feature type="active site" description="Proton donor" evidence="10">
    <location>
        <position position="205"/>
    </location>
</feature>
<feature type="domain" description="Enolase C-terminal TIM barrel" evidence="11">
    <location>
        <begin position="139"/>
        <end position="424"/>
    </location>
</feature>
<comment type="subcellular location">
    <subcellularLocation>
        <location evidence="10">Cytoplasm</location>
    </subcellularLocation>
    <subcellularLocation>
        <location evidence="10">Secreted</location>
    </subcellularLocation>
    <subcellularLocation>
        <location evidence="10">Cell surface</location>
    </subcellularLocation>
    <text evidence="10">Fractions of enolase are present in both the cytoplasm and on the cell surface.</text>
</comment>
<dbReference type="SMART" id="SM01193">
    <property type="entry name" value="Enolase_N"/>
    <property type="match status" value="1"/>
</dbReference>
<dbReference type="NCBIfam" id="TIGR01060">
    <property type="entry name" value="eno"/>
    <property type="match status" value="1"/>
</dbReference>
<keyword evidence="14" id="KW-1185">Reference proteome</keyword>
<dbReference type="PANTHER" id="PTHR11902:SF1">
    <property type="entry name" value="ENOLASE"/>
    <property type="match status" value="1"/>
</dbReference>
<reference evidence="13 14" key="1">
    <citation type="journal article" date="2017" name="Front. Microbiol.">
        <title>Phaeobacter piscinae sp. nov., a species of the Roseobacter group and potential aquaculture probiont.</title>
        <authorList>
            <person name="Sonnenschein E.C."/>
            <person name="Phippen C.B.W."/>
            <person name="Nielsen K.F."/>
            <person name="Mateiu R.V."/>
            <person name="Melchiorsen J."/>
            <person name="Gram L."/>
            <person name="Overmann J."/>
            <person name="Freese H.M."/>
        </authorList>
    </citation>
    <scope>NUCLEOTIDE SEQUENCE [LARGE SCALE GENOMIC DNA]</scope>
    <source>
        <strain evidence="13 14">P36</strain>
    </source>
</reference>
<protein>
    <recommendedName>
        <fullName evidence="4 10">Enolase</fullName>
        <ecNumber evidence="3 10">4.2.1.11</ecNumber>
    </recommendedName>
    <alternativeName>
        <fullName evidence="10">2-phospho-D-glycerate hydro-lyase</fullName>
    </alternativeName>
    <alternativeName>
        <fullName evidence="10">2-phosphoglycerate dehydratase</fullName>
    </alternativeName>
</protein>
<keyword evidence="8 10" id="KW-0456">Lyase</keyword>
<dbReference type="SFLD" id="SFLDG00178">
    <property type="entry name" value="enolase"/>
    <property type="match status" value="1"/>
</dbReference>
<dbReference type="Pfam" id="PF03952">
    <property type="entry name" value="Enolase_N"/>
    <property type="match status" value="1"/>
</dbReference>
<keyword evidence="7 10" id="KW-0324">Glycolysis</keyword>
<accession>A0ABM6PBV9</accession>
<name>A0ABM6PBV9_9RHOB</name>
<dbReference type="SUPFAM" id="SSF54826">
    <property type="entry name" value="Enolase N-terminal domain-like"/>
    <property type="match status" value="1"/>
</dbReference>
<feature type="binding site" evidence="10">
    <location>
        <position position="337"/>
    </location>
    <ligand>
        <name>(2R)-2-phosphoglycerate</name>
        <dbReference type="ChEBI" id="CHEBI:58289"/>
    </ligand>
</feature>
<keyword evidence="10" id="KW-0479">Metal-binding</keyword>
<comment type="function">
    <text evidence="9 10">Catalyzes the reversible conversion of 2-phosphoglycerate (2-PG) into phosphoenolpyruvate (PEP). It is essential for the degradation of carbohydrates via glycolysis.</text>
</comment>
<evidence type="ECO:0000259" key="11">
    <source>
        <dbReference type="SMART" id="SM01192"/>
    </source>
</evidence>
<dbReference type="InterPro" id="IPR020810">
    <property type="entry name" value="Enolase_C"/>
</dbReference>
<comment type="catalytic activity">
    <reaction evidence="10">
        <text>(2R)-2-phosphoglycerate = phosphoenolpyruvate + H2O</text>
        <dbReference type="Rhea" id="RHEA:10164"/>
        <dbReference type="ChEBI" id="CHEBI:15377"/>
        <dbReference type="ChEBI" id="CHEBI:58289"/>
        <dbReference type="ChEBI" id="CHEBI:58702"/>
        <dbReference type="EC" id="4.2.1.11"/>
    </reaction>
</comment>
<evidence type="ECO:0000259" key="12">
    <source>
        <dbReference type="SMART" id="SM01193"/>
    </source>
</evidence>
<sequence length="424" mass="45363">MSTIIDIHAREILDSRGNPTVEVDVMLEDGTMGRAAVPSGASTGAYEAVEKRDGDKSRYMGKGVLEAVAAVNGEIAEELVGFDATEQVSVDMAMIELDGTENKGRLGANAILGVSMAVAKAAADFTTQPLYRYIGGTSARMLPVPMMNIINGGEHADNPIDIQEFMIMPVAAENIRDAVRMGSEVFHTLKKELSAAGLSTGIGDEGGFAPNIASTREALDFVLKSIEKAGYKPGEEIYLALDCAATEYYKDGKYVLSGEGKTLSSDENVAYLAALVKDYPIISIEDGMGEDDWDGWKALTDELGDKVQLVGDDLFVTNPARLADGIARGCANSMLVKVNQIGTLTETLKAVDMAHRARYTNVMSHRSGETEDATIADLAVATNCGQIKTGSLARSDRLAKYNQLIRIEELLGEVAEYAGRSILK</sequence>
<feature type="binding site" evidence="10">
    <location>
        <position position="312"/>
    </location>
    <ligand>
        <name>Mg(2+)</name>
        <dbReference type="ChEBI" id="CHEBI:18420"/>
    </ligand>
</feature>
<dbReference type="PRINTS" id="PR00148">
    <property type="entry name" value="ENOLASE"/>
</dbReference>
<dbReference type="CDD" id="cd03313">
    <property type="entry name" value="enolase"/>
    <property type="match status" value="1"/>
</dbReference>
<evidence type="ECO:0000256" key="1">
    <source>
        <dbReference type="ARBA" id="ARBA00005031"/>
    </source>
</evidence>
<comment type="similarity">
    <text evidence="2 10">Belongs to the enolase family.</text>
</comment>
<evidence type="ECO:0000256" key="9">
    <source>
        <dbReference type="ARBA" id="ARBA00045763"/>
    </source>
</evidence>
<dbReference type="RefSeq" id="WP_096868564.1">
    <property type="nucleotide sequence ID" value="NZ_CP010643.1"/>
</dbReference>
<dbReference type="PANTHER" id="PTHR11902">
    <property type="entry name" value="ENOLASE"/>
    <property type="match status" value="1"/>
</dbReference>
<evidence type="ECO:0000256" key="5">
    <source>
        <dbReference type="ARBA" id="ARBA00022525"/>
    </source>
</evidence>
<keyword evidence="5 10" id="KW-0964">Secreted</keyword>
<reference evidence="13 14" key="4">
    <citation type="journal article" date="2018" name="Environ. Microbiol. Rep.">
        <title>Phylogenetic distribution of roseobacticides in the Roseobacter group and their effect on microalgae.</title>
        <authorList>
            <person name="Sonnenschein E.C."/>
            <person name="Phippen C.B."/>
            <person name="Bentzon-Tilia M."/>
            <person name="Rasmussen S.A."/>
            <person name="Nielsen K.F."/>
            <person name="Gram L."/>
        </authorList>
    </citation>
    <scope>NUCLEOTIDE SEQUENCE [LARGE SCALE GENOMIC DNA]</scope>
    <source>
        <strain evidence="13 14">P36</strain>
    </source>
</reference>
<feature type="binding site" evidence="10">
    <location>
        <position position="366"/>
    </location>
    <ligand>
        <name>(2R)-2-phosphoglycerate</name>
        <dbReference type="ChEBI" id="CHEBI:58289"/>
    </ligand>
</feature>
<feature type="binding site" evidence="10">
    <location>
        <position position="285"/>
    </location>
    <ligand>
        <name>Mg(2+)</name>
        <dbReference type="ChEBI" id="CHEBI:18420"/>
    </ligand>
</feature>
<evidence type="ECO:0000313" key="13">
    <source>
        <dbReference type="EMBL" id="ATG35212.1"/>
    </source>
</evidence>
<gene>
    <name evidence="10 13" type="primary">eno</name>
    <name evidence="13" type="ORF">PhaeoP36_01058</name>
</gene>
<reference evidence="13 14" key="3">
    <citation type="journal article" date="2017" name="Int. J. Syst. Evol. Microbiol.">
        <title>Adaptation of Surface-Associated Bacteria to the Open Ocean: A Genomically Distinct Subpopulation of Phaeobacter gallaeciensis Colonizes Pacific Mesozooplankton.</title>
        <authorList>
            <person name="Freese H.M."/>
            <person name="Methner A."/>
            <person name="Overmann J."/>
        </authorList>
    </citation>
    <scope>NUCLEOTIDE SEQUENCE [LARGE SCALE GENOMIC DNA]</scope>
    <source>
        <strain evidence="13 14">P36</strain>
    </source>
</reference>
<reference evidence="13 14" key="2">
    <citation type="journal article" date="2017" name="Genome Biol. Evol.">
        <title>Trajectories and Drivers of Genome Evolution in Surface-Associated Marine Phaeobacter.</title>
        <authorList>
            <person name="Freese H.M."/>
            <person name="Sikorski J."/>
            <person name="Bunk B."/>
            <person name="Scheuner C."/>
            <person name="Meier-Kolthoff J.P."/>
            <person name="Sproer C."/>
            <person name="Gram L."/>
            <person name="Overmann J."/>
        </authorList>
    </citation>
    <scope>NUCLEOTIDE SEQUENCE [LARGE SCALE GENOMIC DNA]</scope>
    <source>
        <strain evidence="13 14">P36</strain>
    </source>
</reference>
<dbReference type="InterPro" id="IPR020811">
    <property type="entry name" value="Enolase_N"/>
</dbReference>
<dbReference type="PROSITE" id="PS00164">
    <property type="entry name" value="ENOLASE"/>
    <property type="match status" value="1"/>
</dbReference>
<evidence type="ECO:0000256" key="7">
    <source>
        <dbReference type="ARBA" id="ARBA00023152"/>
    </source>
</evidence>
<evidence type="ECO:0000256" key="8">
    <source>
        <dbReference type="ARBA" id="ARBA00023239"/>
    </source>
</evidence>
<evidence type="ECO:0000313" key="14">
    <source>
        <dbReference type="Proteomes" id="UP000218891"/>
    </source>
</evidence>
<dbReference type="InterPro" id="IPR020809">
    <property type="entry name" value="Enolase_CS"/>
</dbReference>
<dbReference type="GO" id="GO:0004634">
    <property type="term" value="F:phosphopyruvate hydratase activity"/>
    <property type="evidence" value="ECO:0007669"/>
    <property type="project" value="UniProtKB-EC"/>
</dbReference>
<dbReference type="Gene3D" id="3.20.20.120">
    <property type="entry name" value="Enolase-like C-terminal domain"/>
    <property type="match status" value="1"/>
</dbReference>
<evidence type="ECO:0000256" key="2">
    <source>
        <dbReference type="ARBA" id="ARBA00009604"/>
    </source>
</evidence>
<dbReference type="SUPFAM" id="SSF51604">
    <property type="entry name" value="Enolase C-terminal domain-like"/>
    <property type="match status" value="1"/>
</dbReference>
<dbReference type="SMART" id="SM01192">
    <property type="entry name" value="Enolase_C"/>
    <property type="match status" value="1"/>
</dbReference>
<evidence type="ECO:0000256" key="3">
    <source>
        <dbReference type="ARBA" id="ARBA00012058"/>
    </source>
</evidence>
<feature type="binding site" evidence="10">
    <location>
        <position position="163"/>
    </location>
    <ligand>
        <name>(2R)-2-phosphoglycerate</name>
        <dbReference type="ChEBI" id="CHEBI:58289"/>
    </ligand>
</feature>
<evidence type="ECO:0000256" key="6">
    <source>
        <dbReference type="ARBA" id="ARBA00022842"/>
    </source>
</evidence>
<evidence type="ECO:0000256" key="10">
    <source>
        <dbReference type="HAMAP-Rule" id="MF_00318"/>
    </source>
</evidence>
<dbReference type="EC" id="4.2.1.11" evidence="3 10"/>
<evidence type="ECO:0000256" key="4">
    <source>
        <dbReference type="ARBA" id="ARBA00017068"/>
    </source>
</evidence>
<dbReference type="EMBL" id="CP010643">
    <property type="protein sequence ID" value="ATG35212.1"/>
    <property type="molecule type" value="Genomic_DNA"/>
</dbReference>
<dbReference type="SFLD" id="SFLDF00002">
    <property type="entry name" value="enolase"/>
    <property type="match status" value="1"/>
</dbReference>
<dbReference type="InterPro" id="IPR029017">
    <property type="entry name" value="Enolase-like_N"/>
</dbReference>
<dbReference type="Proteomes" id="UP000218891">
    <property type="component" value="Chromosome"/>
</dbReference>
<keyword evidence="6 10" id="KW-0460">Magnesium</keyword>
<keyword evidence="10" id="KW-0963">Cytoplasm</keyword>
<dbReference type="InterPro" id="IPR036849">
    <property type="entry name" value="Enolase-like_C_sf"/>
</dbReference>
<feature type="active site" description="Proton acceptor" evidence="10">
    <location>
        <position position="337"/>
    </location>
</feature>